<dbReference type="EMBL" id="CP065989">
    <property type="protein sequence ID" value="QQB15109.1"/>
    <property type="molecule type" value="Genomic_DNA"/>
</dbReference>
<dbReference type="AlphaFoldDB" id="A0A7T4DKT5"/>
<reference evidence="2 3" key="1">
    <citation type="submission" date="2020-12" db="EMBL/GenBank/DDBJ databases">
        <title>FDA dAtabase for Regulatory Grade micrObial Sequences (FDA-ARGOS): Supporting development and validation of Infectious Disease Dx tests.</title>
        <authorList>
            <person name="Sproer C."/>
            <person name="Gronow S."/>
            <person name="Severitt S."/>
            <person name="Schroder I."/>
            <person name="Tallon L."/>
            <person name="Sadzewicz L."/>
            <person name="Zhao X."/>
            <person name="Boylan J."/>
            <person name="Ott S."/>
            <person name="Bowen H."/>
            <person name="Vavikolanu K."/>
            <person name="Mehta A."/>
            <person name="Aluvathingal J."/>
            <person name="Nadendla S."/>
            <person name="Lowell S."/>
            <person name="Myers T."/>
            <person name="Yan Y."/>
            <person name="Sichtig H."/>
        </authorList>
    </citation>
    <scope>NUCLEOTIDE SEQUENCE [LARGE SCALE GENOMIC DNA]</scope>
    <source>
        <strain evidence="2 3">FDAARGOS_990</strain>
    </source>
</reference>
<dbReference type="PROSITE" id="PS51257">
    <property type="entry name" value="PROKAR_LIPOPROTEIN"/>
    <property type="match status" value="1"/>
</dbReference>
<dbReference type="InterPro" id="IPR011044">
    <property type="entry name" value="Quino_amine_DH_bsu"/>
</dbReference>
<dbReference type="InterPro" id="IPR015943">
    <property type="entry name" value="WD40/YVTN_repeat-like_dom_sf"/>
</dbReference>
<gene>
    <name evidence="2" type="ORF">I6H47_03880</name>
</gene>
<dbReference type="RefSeq" id="WP_198500133.1">
    <property type="nucleotide sequence ID" value="NZ_CP065989.1"/>
</dbReference>
<evidence type="ECO:0000256" key="1">
    <source>
        <dbReference type="SAM" id="SignalP"/>
    </source>
</evidence>
<name>A0A7T4DKT5_9MICO</name>
<organism evidence="2 3">
    <name type="scientific">Brevibacterium casei</name>
    <dbReference type="NCBI Taxonomy" id="33889"/>
    <lineage>
        <taxon>Bacteria</taxon>
        <taxon>Bacillati</taxon>
        <taxon>Actinomycetota</taxon>
        <taxon>Actinomycetes</taxon>
        <taxon>Micrococcales</taxon>
        <taxon>Brevibacteriaceae</taxon>
        <taxon>Brevibacterium</taxon>
    </lineage>
</organism>
<evidence type="ECO:0000313" key="3">
    <source>
        <dbReference type="Proteomes" id="UP000595374"/>
    </source>
</evidence>
<feature type="chain" id="PRO_5032680817" evidence="1">
    <location>
        <begin position="27"/>
        <end position="409"/>
    </location>
</feature>
<dbReference type="Proteomes" id="UP000595374">
    <property type="component" value="Chromosome"/>
</dbReference>
<protein>
    <submittedName>
        <fullName evidence="2">Uncharacterized protein</fullName>
    </submittedName>
</protein>
<evidence type="ECO:0000313" key="2">
    <source>
        <dbReference type="EMBL" id="QQB15109.1"/>
    </source>
</evidence>
<dbReference type="Gene3D" id="2.130.10.10">
    <property type="entry name" value="YVTN repeat-like/Quinoprotein amine dehydrogenase"/>
    <property type="match status" value="1"/>
</dbReference>
<proteinExistence type="predicted"/>
<feature type="signal peptide" evidence="1">
    <location>
        <begin position="1"/>
        <end position="26"/>
    </location>
</feature>
<keyword evidence="1" id="KW-0732">Signal</keyword>
<dbReference type="SUPFAM" id="SSF50969">
    <property type="entry name" value="YVTN repeat-like/Quinoprotein amine dehydrogenase"/>
    <property type="match status" value="1"/>
</dbReference>
<accession>A0A7T4DKT5</accession>
<sequence>MTSIRSAAIALAAVLGLTLTACTASSSDDSDLPPEAQVQLSPQGGEGAWLTDAYAAGFDAQYATANEVCAVTDDMAIEVERGVGGDSTVMGRQLRGGQLLWEIDDATCGQGALLPGDPDSSVPAASAATVVVGSRWQSGMRAWSLVDPATGTERQAMGLGPEVASAQPVAWAGTRVVVRTGVEDLVGLDMGTGEKKGSEVWRSPVAAGSEVTVLADDLLGVTNQRGKRITVLDLESGEVRLSTAVTRPDWITWASDGYVEKIQETDPEYAFVDLDGREVDRTTGVSQYTFVPQPREGVTFPLSDHRQAGTVVGVDATGTPALTEDAQRRIFTRSGEIAELPDSLIILQGVSADGSLLLFPGTPDGLVLIDDAGEQVASWPLGFSELRIESGLIVIRGESGTSVLLPGEV</sequence>